<keyword evidence="1" id="KW-0732">Signal</keyword>
<reference evidence="4" key="1">
    <citation type="submission" date="2016-11" db="EMBL/GenBank/DDBJ databases">
        <authorList>
            <person name="Varghese N."/>
            <person name="Submissions S."/>
        </authorList>
    </citation>
    <scope>NUCLEOTIDE SEQUENCE [LARGE SCALE GENOMIC DNA]</scope>
    <source>
        <strain evidence="4">DSM 15292</strain>
    </source>
</reference>
<dbReference type="EMBL" id="FSRC01000001">
    <property type="protein sequence ID" value="SIN81914.1"/>
    <property type="molecule type" value="Genomic_DNA"/>
</dbReference>
<gene>
    <name evidence="3" type="ORF">SAMN05444394_2107</name>
</gene>
<dbReference type="InterPro" id="IPR006626">
    <property type="entry name" value="PbH1"/>
</dbReference>
<name>A0A1N6EFX9_9BACT</name>
<dbReference type="Proteomes" id="UP000185221">
    <property type="component" value="Unassembled WGS sequence"/>
</dbReference>
<organism evidence="3 4">
    <name type="scientific">Algoriphagus halophilus</name>
    <dbReference type="NCBI Taxonomy" id="226505"/>
    <lineage>
        <taxon>Bacteria</taxon>
        <taxon>Pseudomonadati</taxon>
        <taxon>Bacteroidota</taxon>
        <taxon>Cytophagia</taxon>
        <taxon>Cytophagales</taxon>
        <taxon>Cyclobacteriaceae</taxon>
        <taxon>Algoriphagus</taxon>
    </lineage>
</organism>
<feature type="domain" description="Periplasmic copper-binding protein NosD beta helix" evidence="2">
    <location>
        <begin position="156"/>
        <end position="344"/>
    </location>
</feature>
<dbReference type="SUPFAM" id="SSF51126">
    <property type="entry name" value="Pectin lyase-like"/>
    <property type="match status" value="1"/>
</dbReference>
<protein>
    <submittedName>
        <fullName evidence="3">Nitrous oxidase accessory protein</fullName>
    </submittedName>
</protein>
<feature type="chain" id="PRO_5012184500" evidence="1">
    <location>
        <begin position="21"/>
        <end position="411"/>
    </location>
</feature>
<dbReference type="NCBIfam" id="TIGR04247">
    <property type="entry name" value="NosD_copper_fam"/>
    <property type="match status" value="1"/>
</dbReference>
<dbReference type="InterPro" id="IPR007742">
    <property type="entry name" value="NosD_dom"/>
</dbReference>
<dbReference type="InterPro" id="IPR011050">
    <property type="entry name" value="Pectin_lyase_fold/virulence"/>
</dbReference>
<dbReference type="InterPro" id="IPR012334">
    <property type="entry name" value="Pectin_lyas_fold"/>
</dbReference>
<dbReference type="RefSeq" id="WP_074224767.1">
    <property type="nucleotide sequence ID" value="NZ_FSRC01000001.1"/>
</dbReference>
<dbReference type="Gene3D" id="2.160.20.10">
    <property type="entry name" value="Single-stranded right-handed beta-helix, Pectin lyase-like"/>
    <property type="match status" value="1"/>
</dbReference>
<dbReference type="SMART" id="SM00710">
    <property type="entry name" value="PbH1"/>
    <property type="match status" value="8"/>
</dbReference>
<dbReference type="STRING" id="226505.SAMN05444394_2107"/>
<evidence type="ECO:0000256" key="1">
    <source>
        <dbReference type="SAM" id="SignalP"/>
    </source>
</evidence>
<evidence type="ECO:0000313" key="4">
    <source>
        <dbReference type="Proteomes" id="UP000185221"/>
    </source>
</evidence>
<dbReference type="InterPro" id="IPR026464">
    <property type="entry name" value="NosD_copper_fam"/>
</dbReference>
<dbReference type="OrthoDB" id="9767990at2"/>
<dbReference type="Pfam" id="PF05048">
    <property type="entry name" value="NosD"/>
    <property type="match status" value="1"/>
</dbReference>
<evidence type="ECO:0000313" key="3">
    <source>
        <dbReference type="EMBL" id="SIN81914.1"/>
    </source>
</evidence>
<sequence>MVHRIYFLILLIYLFSNAQAKTLNVCEQCQFKELITAIEQAQKGDTVLVKAGIYPSKAISITKSIVLIGEKGAILDGMADSYVLKLLADSITVSGFDLRNSGRSYTKDYAAIYTFGIADFQILNNQISESFFGILIEKSKNGLIQGNKVKGVAVQEDQSGNGIHLWHAQQVQVLKNEVSGMRDGIYLEFVDESRIAENYTHQNVRYGLHFMFSNHDEYLENVFQNNGAGVAVMFSKWIRMEANQFIDNWGTASYGLLLKEIYDGEVLNNTFQENTLGVYVDGSTRVNYIGNTFKQNGWAIKVSGGCYANKFSRNNFHGNSFDLSYNSKMNDNSFDGNFWGSYSGYDLDKDGVGDQPYRPVKLFSYIVNQTPETIVLLRSLFIDLINFSEKVSPSFTPDDLVDHSPSMKQFQ</sequence>
<dbReference type="AlphaFoldDB" id="A0A1N6EFX9"/>
<evidence type="ECO:0000259" key="2">
    <source>
        <dbReference type="Pfam" id="PF05048"/>
    </source>
</evidence>
<keyword evidence="4" id="KW-1185">Reference proteome</keyword>
<accession>A0A1N6EFX9</accession>
<proteinExistence type="predicted"/>
<feature type="signal peptide" evidence="1">
    <location>
        <begin position="1"/>
        <end position="20"/>
    </location>
</feature>